<evidence type="ECO:0000313" key="3">
    <source>
        <dbReference type="EMBL" id="SJL18856.1"/>
    </source>
</evidence>
<accession>A0A284SCZ2</accession>
<feature type="region of interest" description="Disordered" evidence="2">
    <location>
        <begin position="104"/>
        <end position="145"/>
    </location>
</feature>
<evidence type="ECO:0000256" key="1">
    <source>
        <dbReference type="SAM" id="Coils"/>
    </source>
</evidence>
<dbReference type="EMBL" id="FUEG01000072">
    <property type="protein sequence ID" value="SJL18856.1"/>
    <property type="molecule type" value="Genomic_DNA"/>
</dbReference>
<feature type="compositionally biased region" description="Basic residues" evidence="2">
    <location>
        <begin position="104"/>
        <end position="116"/>
    </location>
</feature>
<evidence type="ECO:0000256" key="2">
    <source>
        <dbReference type="SAM" id="MobiDB-lite"/>
    </source>
</evidence>
<reference evidence="4" key="1">
    <citation type="journal article" date="2017" name="Nat. Ecol. Evol.">
        <title>Genome expansion and lineage-specific genetic innovations in the forest pathogenic fungi Armillaria.</title>
        <authorList>
            <person name="Sipos G."/>
            <person name="Prasanna A.N."/>
            <person name="Walter M.C."/>
            <person name="O'Connor E."/>
            <person name="Balint B."/>
            <person name="Krizsan K."/>
            <person name="Kiss B."/>
            <person name="Hess J."/>
            <person name="Varga T."/>
            <person name="Slot J."/>
            <person name="Riley R."/>
            <person name="Boka B."/>
            <person name="Rigling D."/>
            <person name="Barry K."/>
            <person name="Lee J."/>
            <person name="Mihaltcheva S."/>
            <person name="LaButti K."/>
            <person name="Lipzen A."/>
            <person name="Waldron R."/>
            <person name="Moloney N.M."/>
            <person name="Sperisen C."/>
            <person name="Kredics L."/>
            <person name="Vagvoelgyi C."/>
            <person name="Patrignani A."/>
            <person name="Fitzpatrick D."/>
            <person name="Nagy I."/>
            <person name="Doyle S."/>
            <person name="Anderson J.B."/>
            <person name="Grigoriev I.V."/>
            <person name="Gueldener U."/>
            <person name="Muensterkoetter M."/>
            <person name="Nagy L.G."/>
        </authorList>
    </citation>
    <scope>NUCLEOTIDE SEQUENCE [LARGE SCALE GENOMIC DNA]</scope>
    <source>
        <strain evidence="4">C18/9</strain>
    </source>
</reference>
<dbReference type="AlphaFoldDB" id="A0A284SCZ2"/>
<feature type="coiled-coil region" evidence="1">
    <location>
        <begin position="54"/>
        <end position="81"/>
    </location>
</feature>
<proteinExistence type="predicted"/>
<dbReference type="OrthoDB" id="3033307at2759"/>
<evidence type="ECO:0000313" key="4">
    <source>
        <dbReference type="Proteomes" id="UP000219338"/>
    </source>
</evidence>
<sequence length="145" mass="15877">MATSNSTIIKEAIAAVAQFVALPEPEKTLEGARRVVAMMDDANKFLAQSSELILGDLQLSISKDEETKEALKNQLAELKGDSVHLAHRGDVVFQSQDSINKQKIAKVKRSRVRVRSSQRNLGQRSDRKGQSSSKGTASLGKEDKE</sequence>
<protein>
    <submittedName>
        <fullName evidence="3">Uncharacterized protein</fullName>
    </submittedName>
</protein>
<dbReference type="Proteomes" id="UP000219338">
    <property type="component" value="Unassembled WGS sequence"/>
</dbReference>
<gene>
    <name evidence="3" type="ORF">ARMOST_22458</name>
</gene>
<dbReference type="OMA" id="ILHICPP"/>
<name>A0A284SCZ2_ARMOS</name>
<organism evidence="3 4">
    <name type="scientific">Armillaria ostoyae</name>
    <name type="common">Armillaria root rot fungus</name>
    <dbReference type="NCBI Taxonomy" id="47428"/>
    <lineage>
        <taxon>Eukaryota</taxon>
        <taxon>Fungi</taxon>
        <taxon>Dikarya</taxon>
        <taxon>Basidiomycota</taxon>
        <taxon>Agaricomycotina</taxon>
        <taxon>Agaricomycetes</taxon>
        <taxon>Agaricomycetidae</taxon>
        <taxon>Agaricales</taxon>
        <taxon>Marasmiineae</taxon>
        <taxon>Physalacriaceae</taxon>
        <taxon>Armillaria</taxon>
    </lineage>
</organism>
<keyword evidence="1" id="KW-0175">Coiled coil</keyword>
<keyword evidence="4" id="KW-1185">Reference proteome</keyword>